<dbReference type="AlphaFoldDB" id="A0A8S9YJY8"/>
<gene>
    <name evidence="1" type="ORF">EG68_10169</name>
</gene>
<comment type="caution">
    <text evidence="1">The sequence shown here is derived from an EMBL/GenBank/DDBJ whole genome shotgun (WGS) entry which is preliminary data.</text>
</comment>
<reference evidence="1" key="1">
    <citation type="submission" date="2019-07" db="EMBL/GenBank/DDBJ databases">
        <title>Annotation for the trematode Paragonimus miyazaki's.</title>
        <authorList>
            <person name="Choi Y.-J."/>
        </authorList>
    </citation>
    <scope>NUCLEOTIDE SEQUENCE</scope>
    <source>
        <strain evidence="1">Japan</strain>
    </source>
</reference>
<proteinExistence type="predicted"/>
<organism evidence="1 2">
    <name type="scientific">Paragonimus skrjabini miyazakii</name>
    <dbReference type="NCBI Taxonomy" id="59628"/>
    <lineage>
        <taxon>Eukaryota</taxon>
        <taxon>Metazoa</taxon>
        <taxon>Spiralia</taxon>
        <taxon>Lophotrochozoa</taxon>
        <taxon>Platyhelminthes</taxon>
        <taxon>Trematoda</taxon>
        <taxon>Digenea</taxon>
        <taxon>Plagiorchiida</taxon>
        <taxon>Troglotremata</taxon>
        <taxon>Troglotrematidae</taxon>
        <taxon>Paragonimus</taxon>
    </lineage>
</organism>
<evidence type="ECO:0000313" key="1">
    <source>
        <dbReference type="EMBL" id="KAF7243343.1"/>
    </source>
</evidence>
<dbReference type="Proteomes" id="UP000822476">
    <property type="component" value="Unassembled WGS sequence"/>
</dbReference>
<sequence>MSATSRLRGIPLTSSIFMRRSSLYQCSGNHHIYRQNDMSSTHFSPTPIVPFSSTPSISAVIPSSVSPMSTPASGTTYKSLTRPERLSSNWCKTNVRTARSVLAVDISRVCQTGLVRQVEFYMMGQEQHVNELGLK</sequence>
<protein>
    <submittedName>
        <fullName evidence="1">Uncharacterized protein</fullName>
    </submittedName>
</protein>
<keyword evidence="2" id="KW-1185">Reference proteome</keyword>
<name>A0A8S9YJY8_9TREM</name>
<evidence type="ECO:0000313" key="2">
    <source>
        <dbReference type="Proteomes" id="UP000822476"/>
    </source>
</evidence>
<dbReference type="EMBL" id="JTDE01006532">
    <property type="protein sequence ID" value="KAF7243343.1"/>
    <property type="molecule type" value="Genomic_DNA"/>
</dbReference>
<accession>A0A8S9YJY8</accession>